<dbReference type="RefSeq" id="WP_267771079.1">
    <property type="nucleotide sequence ID" value="NZ_JAPNKE010000002.1"/>
</dbReference>
<feature type="compositionally biased region" description="Low complexity" evidence="1">
    <location>
        <begin position="23"/>
        <end position="63"/>
    </location>
</feature>
<evidence type="ECO:0008006" key="4">
    <source>
        <dbReference type="Google" id="ProtNLM"/>
    </source>
</evidence>
<keyword evidence="3" id="KW-1185">Reference proteome</keyword>
<feature type="compositionally biased region" description="Low complexity" evidence="1">
    <location>
        <begin position="76"/>
        <end position="92"/>
    </location>
</feature>
<evidence type="ECO:0000313" key="2">
    <source>
        <dbReference type="EMBL" id="MCY1008448.1"/>
    </source>
</evidence>
<dbReference type="AlphaFoldDB" id="A0A9X3EZB6"/>
<dbReference type="EMBL" id="JAPNKE010000002">
    <property type="protein sequence ID" value="MCY1008448.1"/>
    <property type="molecule type" value="Genomic_DNA"/>
</dbReference>
<feature type="region of interest" description="Disordered" evidence="1">
    <location>
        <begin position="20"/>
        <end position="92"/>
    </location>
</feature>
<comment type="caution">
    <text evidence="2">The sequence shown here is derived from an EMBL/GenBank/DDBJ whole genome shotgun (WGS) entry which is preliminary data.</text>
</comment>
<protein>
    <recommendedName>
        <fullName evidence="4">Cytochrome C Planctomycete-type domain-containing protein</fullName>
    </recommendedName>
</protein>
<feature type="compositionally biased region" description="Polar residues" evidence="1">
    <location>
        <begin position="64"/>
        <end position="75"/>
    </location>
</feature>
<name>A0A9X3EZB6_9BACT</name>
<dbReference type="PROSITE" id="PS51257">
    <property type="entry name" value="PROKAR_LIPOPROTEIN"/>
    <property type="match status" value="1"/>
</dbReference>
<gene>
    <name evidence="2" type="ORF">OV079_23400</name>
</gene>
<evidence type="ECO:0000313" key="3">
    <source>
        <dbReference type="Proteomes" id="UP001150924"/>
    </source>
</evidence>
<organism evidence="2 3">
    <name type="scientific">Nannocystis pusilla</name>
    <dbReference type="NCBI Taxonomy" id="889268"/>
    <lineage>
        <taxon>Bacteria</taxon>
        <taxon>Pseudomonadati</taxon>
        <taxon>Myxococcota</taxon>
        <taxon>Polyangia</taxon>
        <taxon>Nannocystales</taxon>
        <taxon>Nannocystaceae</taxon>
        <taxon>Nannocystis</taxon>
    </lineage>
</organism>
<evidence type="ECO:0000256" key="1">
    <source>
        <dbReference type="SAM" id="MobiDB-lite"/>
    </source>
</evidence>
<sequence length="205" mass="20477">MTRTLRLFLLCSVAAACGDDGKTTASDTTSSTGSATAETTDVPGTPTTGDSTGSTGESTTNATVPGTTDASTTEPGTSVGTGTDTDTETMTDATTGAGISWAEVIYPNVIAPNCDCHTQGAGGLTMTDGVDSYMNLVGVASTEAPSFNRVAPGEPVDSYLLAKIEGVAGDPPYSGTPSQMPLGGPPLSPEFIALIEEWIVTGAAP</sequence>
<proteinExistence type="predicted"/>
<dbReference type="Proteomes" id="UP001150924">
    <property type="component" value="Unassembled WGS sequence"/>
</dbReference>
<reference evidence="2" key="1">
    <citation type="submission" date="2022-11" db="EMBL/GenBank/DDBJ databases">
        <title>Minimal conservation of predation-associated metabolite biosynthetic gene clusters underscores biosynthetic potential of Myxococcota including descriptions for ten novel species: Archangium lansinium sp. nov., Myxococcus landrumus sp. nov., Nannocystis bai.</title>
        <authorList>
            <person name="Ahearne A."/>
            <person name="Stevens C."/>
            <person name="Phillips K."/>
        </authorList>
    </citation>
    <scope>NUCLEOTIDE SEQUENCE</scope>
    <source>
        <strain evidence="2">Na p29</strain>
    </source>
</reference>
<accession>A0A9X3EZB6</accession>